<name>A0A2T7D7M7_9POAL</name>
<dbReference type="EMBL" id="CM009754">
    <property type="protein sequence ID" value="PUZ51592.1"/>
    <property type="molecule type" value="Genomic_DNA"/>
</dbReference>
<reference evidence="2 3" key="1">
    <citation type="submission" date="2018-04" db="EMBL/GenBank/DDBJ databases">
        <title>WGS assembly of Panicum hallii var. hallii HAL2.</title>
        <authorList>
            <person name="Lovell J."/>
            <person name="Jenkins J."/>
            <person name="Lowry D."/>
            <person name="Mamidi S."/>
            <person name="Sreedasyam A."/>
            <person name="Weng X."/>
            <person name="Barry K."/>
            <person name="Bonette J."/>
            <person name="Campitelli B."/>
            <person name="Daum C."/>
            <person name="Gordon S."/>
            <person name="Gould B."/>
            <person name="Lipzen A."/>
            <person name="MacQueen A."/>
            <person name="Palacio-Mejia J."/>
            <person name="Plott C."/>
            <person name="Shakirov E."/>
            <person name="Shu S."/>
            <person name="Yoshinaga Y."/>
            <person name="Zane M."/>
            <person name="Rokhsar D."/>
            <person name="Grimwood J."/>
            <person name="Schmutz J."/>
            <person name="Juenger T."/>
        </authorList>
    </citation>
    <scope>NUCLEOTIDE SEQUENCE [LARGE SCALE GENOMIC DNA]</scope>
    <source>
        <strain evidence="3">cv. HAL2</strain>
    </source>
</reference>
<evidence type="ECO:0000256" key="1">
    <source>
        <dbReference type="SAM" id="MobiDB-lite"/>
    </source>
</evidence>
<accession>A0A2T7D7M7</accession>
<evidence type="ECO:0000313" key="2">
    <source>
        <dbReference type="EMBL" id="PUZ51592.1"/>
    </source>
</evidence>
<dbReference type="Gramene" id="PUZ51592">
    <property type="protein sequence ID" value="PUZ51592"/>
    <property type="gene ID" value="GQ55_6G200400"/>
</dbReference>
<gene>
    <name evidence="2" type="ORF">GQ55_6G200400</name>
</gene>
<dbReference type="AlphaFoldDB" id="A0A2T7D7M7"/>
<protein>
    <submittedName>
        <fullName evidence="2">Uncharacterized protein</fullName>
    </submittedName>
</protein>
<evidence type="ECO:0000313" key="3">
    <source>
        <dbReference type="Proteomes" id="UP000244336"/>
    </source>
</evidence>
<proteinExistence type="predicted"/>
<feature type="compositionally biased region" description="Basic residues" evidence="1">
    <location>
        <begin position="72"/>
        <end position="84"/>
    </location>
</feature>
<feature type="region of interest" description="Disordered" evidence="1">
    <location>
        <begin position="69"/>
        <end position="95"/>
    </location>
</feature>
<organism evidence="2 3">
    <name type="scientific">Panicum hallii var. hallii</name>
    <dbReference type="NCBI Taxonomy" id="1504633"/>
    <lineage>
        <taxon>Eukaryota</taxon>
        <taxon>Viridiplantae</taxon>
        <taxon>Streptophyta</taxon>
        <taxon>Embryophyta</taxon>
        <taxon>Tracheophyta</taxon>
        <taxon>Spermatophyta</taxon>
        <taxon>Magnoliopsida</taxon>
        <taxon>Liliopsida</taxon>
        <taxon>Poales</taxon>
        <taxon>Poaceae</taxon>
        <taxon>PACMAD clade</taxon>
        <taxon>Panicoideae</taxon>
        <taxon>Panicodae</taxon>
        <taxon>Paniceae</taxon>
        <taxon>Panicinae</taxon>
        <taxon>Panicum</taxon>
        <taxon>Panicum sect. Panicum</taxon>
    </lineage>
</organism>
<sequence length="162" mass="18629">MGQHEIVSNGATTYDFGDSWLRRNNSFESTEMENINTPFPLSGLSHIECEMEKAWERLSKWYHMMSEEQKAKRNAKKRASRSRQKYGTGASIASSEDTTDVMCVMPFGTTASGIDDEITLEELKKERGKRRYIEMADTARHEKILKAIERRMQKNIANVSVQ</sequence>
<dbReference type="Proteomes" id="UP000244336">
    <property type="component" value="Chromosome 6"/>
</dbReference>
<keyword evidence="3" id="KW-1185">Reference proteome</keyword>